<comment type="caution">
    <text evidence="5">The sequence shown here is derived from an EMBL/GenBank/DDBJ whole genome shotgun (WGS) entry which is preliminary data.</text>
</comment>
<gene>
    <name evidence="5" type="ORF">KI659_02035</name>
</gene>
<dbReference type="PANTHER" id="PTHR43320">
    <property type="entry name" value="SUGAR KINASE"/>
    <property type="match status" value="1"/>
</dbReference>
<dbReference type="InterPro" id="IPR011611">
    <property type="entry name" value="PfkB_dom"/>
</dbReference>
<evidence type="ECO:0000256" key="3">
    <source>
        <dbReference type="ARBA" id="ARBA00022777"/>
    </source>
</evidence>
<dbReference type="PANTHER" id="PTHR43320:SF2">
    <property type="entry name" value="2-DEHYDRO-3-DEOXYGLUCONOKINASE_2-DEHYDRO-3-DEOXYGALACTONOKINASE"/>
    <property type="match status" value="1"/>
</dbReference>
<dbReference type="RefSeq" id="WP_213943668.1">
    <property type="nucleotide sequence ID" value="NZ_JAHCMY010000001.1"/>
</dbReference>
<dbReference type="InterPro" id="IPR052700">
    <property type="entry name" value="Carb_kinase_PfkB-like"/>
</dbReference>
<evidence type="ECO:0000313" key="6">
    <source>
        <dbReference type="Proteomes" id="UP001319104"/>
    </source>
</evidence>
<accession>A0AAP2G0G7</accession>
<feature type="domain" description="Carbohydrate kinase PfkB" evidence="4">
    <location>
        <begin position="3"/>
        <end position="303"/>
    </location>
</feature>
<dbReference type="InterPro" id="IPR029056">
    <property type="entry name" value="Ribokinase-like"/>
</dbReference>
<evidence type="ECO:0000256" key="2">
    <source>
        <dbReference type="ARBA" id="ARBA00022679"/>
    </source>
</evidence>
<sequence>MPNKVVTLGEVLMRLSTPSHKRFSQTDQFTLDFGGAEANVAVSLAQWGIATTHVTALPENDLGKAAISFLREHNVNTDQIYFAPGRMGLYFFENGTMQRSSRIIYDRFDSVFSDFSGDEIDWGQVFDGADCFHWTGITPALSANAAKLTLTALQAASQKGLLISGDINYRRNLWNYGKNPLDIMPELISYTNVIVAGITDLNNCLGIEEESDYEKACAHALSNNSSIKLITSTERNSISASHNQLKGMLYDGRNMHISKSYDITHIVDRIGGGDAYIAGLLYGLLNFTKIEALEFATAASVLKHSISGDVNLASLEEVEALVRGENVGKLLR</sequence>
<dbReference type="AlphaFoldDB" id="A0AAP2G0G7"/>
<organism evidence="5 6">
    <name type="scientific">Litoribacter ruber</name>
    <dbReference type="NCBI Taxonomy" id="702568"/>
    <lineage>
        <taxon>Bacteria</taxon>
        <taxon>Pseudomonadati</taxon>
        <taxon>Bacteroidota</taxon>
        <taxon>Cytophagia</taxon>
        <taxon>Cytophagales</taxon>
        <taxon>Cyclobacteriaceae</taxon>
        <taxon>Litoribacter</taxon>
    </lineage>
</organism>
<keyword evidence="6" id="KW-1185">Reference proteome</keyword>
<evidence type="ECO:0000256" key="1">
    <source>
        <dbReference type="ARBA" id="ARBA00010688"/>
    </source>
</evidence>
<evidence type="ECO:0000313" key="5">
    <source>
        <dbReference type="EMBL" id="MBS9522784.1"/>
    </source>
</evidence>
<keyword evidence="2" id="KW-0808">Transferase</keyword>
<dbReference type="Proteomes" id="UP001319104">
    <property type="component" value="Unassembled WGS sequence"/>
</dbReference>
<reference evidence="5 6" key="1">
    <citation type="submission" date="2021-05" db="EMBL/GenBank/DDBJ databases">
        <authorList>
            <person name="Zhang Z.D."/>
            <person name="Osman G."/>
        </authorList>
    </citation>
    <scope>NUCLEOTIDE SEQUENCE [LARGE SCALE GENOMIC DNA]</scope>
    <source>
        <strain evidence="5 6">KCTC 32217</strain>
    </source>
</reference>
<comment type="similarity">
    <text evidence="1">Belongs to the carbohydrate kinase PfkB family.</text>
</comment>
<name>A0AAP2G0G7_9BACT</name>
<proteinExistence type="inferred from homology"/>
<protein>
    <submittedName>
        <fullName evidence="5">Sugar kinase</fullName>
    </submittedName>
</protein>
<keyword evidence="3 5" id="KW-0418">Kinase</keyword>
<dbReference type="GO" id="GO:0016301">
    <property type="term" value="F:kinase activity"/>
    <property type="evidence" value="ECO:0007669"/>
    <property type="project" value="UniProtKB-KW"/>
</dbReference>
<dbReference type="Pfam" id="PF00294">
    <property type="entry name" value="PfkB"/>
    <property type="match status" value="1"/>
</dbReference>
<dbReference type="SUPFAM" id="SSF53613">
    <property type="entry name" value="Ribokinase-like"/>
    <property type="match status" value="1"/>
</dbReference>
<dbReference type="Gene3D" id="3.40.1190.20">
    <property type="match status" value="1"/>
</dbReference>
<dbReference type="EMBL" id="JAHCMY010000001">
    <property type="protein sequence ID" value="MBS9522784.1"/>
    <property type="molecule type" value="Genomic_DNA"/>
</dbReference>
<dbReference type="CDD" id="cd01166">
    <property type="entry name" value="KdgK"/>
    <property type="match status" value="1"/>
</dbReference>
<evidence type="ECO:0000259" key="4">
    <source>
        <dbReference type="Pfam" id="PF00294"/>
    </source>
</evidence>